<dbReference type="InterPro" id="IPR027417">
    <property type="entry name" value="P-loop_NTPase"/>
</dbReference>
<organism evidence="12 13">
    <name type="scientific">Angustibacter luteus</name>
    <dbReference type="NCBI Taxonomy" id="658456"/>
    <lineage>
        <taxon>Bacteria</taxon>
        <taxon>Bacillati</taxon>
        <taxon>Actinomycetota</taxon>
        <taxon>Actinomycetes</taxon>
        <taxon>Kineosporiales</taxon>
        <taxon>Kineosporiaceae</taxon>
    </lineage>
</organism>
<feature type="domain" description="Polysaccharide chain length determinant N-terminal" evidence="11">
    <location>
        <begin position="1"/>
        <end position="89"/>
    </location>
</feature>
<dbReference type="InterPro" id="IPR003856">
    <property type="entry name" value="LPS_length_determ_N"/>
</dbReference>
<keyword evidence="6" id="KW-0067">ATP-binding</keyword>
<dbReference type="Pfam" id="PF02706">
    <property type="entry name" value="Wzz"/>
    <property type="match status" value="1"/>
</dbReference>
<dbReference type="PANTHER" id="PTHR32309:SF31">
    <property type="entry name" value="CAPSULAR EXOPOLYSACCHARIDE FAMILY"/>
    <property type="match status" value="1"/>
</dbReference>
<keyword evidence="13" id="KW-1185">Reference proteome</keyword>
<dbReference type="Pfam" id="PF01656">
    <property type="entry name" value="CbiA"/>
    <property type="match status" value="1"/>
</dbReference>
<feature type="domain" description="CobQ/CobB/MinD/ParA nucleotide binding" evidence="10">
    <location>
        <begin position="265"/>
        <end position="434"/>
    </location>
</feature>
<dbReference type="PANTHER" id="PTHR32309">
    <property type="entry name" value="TYROSINE-PROTEIN KINASE"/>
    <property type="match status" value="1"/>
</dbReference>
<proteinExistence type="inferred from homology"/>
<dbReference type="Gene3D" id="3.40.50.300">
    <property type="entry name" value="P-loop containing nucleotide triphosphate hydrolases"/>
    <property type="match status" value="1"/>
</dbReference>
<keyword evidence="4" id="KW-0812">Transmembrane</keyword>
<evidence type="ECO:0000256" key="9">
    <source>
        <dbReference type="SAM" id="MobiDB-lite"/>
    </source>
</evidence>
<dbReference type="InterPro" id="IPR050445">
    <property type="entry name" value="Bact_polysacc_biosynth/exp"/>
</dbReference>
<dbReference type="EC" id="2.7.10.2" evidence="12"/>
<evidence type="ECO:0000256" key="7">
    <source>
        <dbReference type="ARBA" id="ARBA00022989"/>
    </source>
</evidence>
<dbReference type="SUPFAM" id="SSF52540">
    <property type="entry name" value="P-loop containing nucleoside triphosphate hydrolases"/>
    <property type="match status" value="1"/>
</dbReference>
<evidence type="ECO:0000256" key="3">
    <source>
        <dbReference type="ARBA" id="ARBA00022475"/>
    </source>
</evidence>
<evidence type="ECO:0000313" key="12">
    <source>
        <dbReference type="EMBL" id="MFC6006478.1"/>
    </source>
</evidence>
<comment type="subcellular location">
    <subcellularLocation>
        <location evidence="1">Cell membrane</location>
        <topology evidence="1">Multi-pass membrane protein</topology>
    </subcellularLocation>
</comment>
<feature type="region of interest" description="Disordered" evidence="9">
    <location>
        <begin position="437"/>
        <end position="541"/>
    </location>
</feature>
<dbReference type="RefSeq" id="WP_378226971.1">
    <property type="nucleotide sequence ID" value="NZ_JBHSRD010000003.1"/>
</dbReference>
<comment type="caution">
    <text evidence="12">The sequence shown here is derived from an EMBL/GenBank/DDBJ whole genome shotgun (WGS) entry which is preliminary data.</text>
</comment>
<keyword evidence="5" id="KW-0547">Nucleotide-binding</keyword>
<evidence type="ECO:0000256" key="1">
    <source>
        <dbReference type="ARBA" id="ARBA00004651"/>
    </source>
</evidence>
<keyword evidence="7" id="KW-1133">Transmembrane helix</keyword>
<reference evidence="13" key="1">
    <citation type="journal article" date="2019" name="Int. J. Syst. Evol. Microbiol.">
        <title>The Global Catalogue of Microorganisms (GCM) 10K type strain sequencing project: providing services to taxonomists for standard genome sequencing and annotation.</title>
        <authorList>
            <consortium name="The Broad Institute Genomics Platform"/>
            <consortium name="The Broad Institute Genome Sequencing Center for Infectious Disease"/>
            <person name="Wu L."/>
            <person name="Ma J."/>
        </authorList>
    </citation>
    <scope>NUCLEOTIDE SEQUENCE [LARGE SCALE GENOMIC DNA]</scope>
    <source>
        <strain evidence="13">KACC 14249</strain>
    </source>
</reference>
<evidence type="ECO:0000256" key="6">
    <source>
        <dbReference type="ARBA" id="ARBA00022840"/>
    </source>
</evidence>
<dbReference type="NCBIfam" id="TIGR01007">
    <property type="entry name" value="eps_fam"/>
    <property type="match status" value="1"/>
</dbReference>
<feature type="compositionally biased region" description="Basic residues" evidence="9">
    <location>
        <begin position="448"/>
        <end position="464"/>
    </location>
</feature>
<evidence type="ECO:0000259" key="10">
    <source>
        <dbReference type="Pfam" id="PF01656"/>
    </source>
</evidence>
<dbReference type="CDD" id="cd05387">
    <property type="entry name" value="BY-kinase"/>
    <property type="match status" value="1"/>
</dbReference>
<evidence type="ECO:0000259" key="11">
    <source>
        <dbReference type="Pfam" id="PF02706"/>
    </source>
</evidence>
<dbReference type="EMBL" id="JBHSRD010000003">
    <property type="protein sequence ID" value="MFC6006478.1"/>
    <property type="molecule type" value="Genomic_DNA"/>
</dbReference>
<evidence type="ECO:0000313" key="13">
    <source>
        <dbReference type="Proteomes" id="UP001596189"/>
    </source>
</evidence>
<dbReference type="InterPro" id="IPR005702">
    <property type="entry name" value="Wzc-like_C"/>
</dbReference>
<protein>
    <submittedName>
        <fullName evidence="12">Polysaccharide biosynthesis tyrosine autokinase</fullName>
        <ecNumber evidence="12">2.7.10.2</ecNumber>
    </submittedName>
</protein>
<accession>A0ABW1JCQ8</accession>
<evidence type="ECO:0000256" key="4">
    <source>
        <dbReference type="ARBA" id="ARBA00022692"/>
    </source>
</evidence>
<feature type="compositionally biased region" description="Pro residues" evidence="9">
    <location>
        <begin position="484"/>
        <end position="528"/>
    </location>
</feature>
<gene>
    <name evidence="12" type="ORF">ACFQDO_04970</name>
</gene>
<evidence type="ECO:0000256" key="8">
    <source>
        <dbReference type="ARBA" id="ARBA00023136"/>
    </source>
</evidence>
<dbReference type="InterPro" id="IPR002586">
    <property type="entry name" value="CobQ/CobB/MinD/ParA_Nub-bd_dom"/>
</dbReference>
<keyword evidence="8" id="KW-0472">Membrane</keyword>
<comment type="similarity">
    <text evidence="2">Belongs to the CpsC/CapA family.</text>
</comment>
<dbReference type="GO" id="GO:0004715">
    <property type="term" value="F:non-membrane spanning protein tyrosine kinase activity"/>
    <property type="evidence" value="ECO:0007669"/>
    <property type="project" value="UniProtKB-EC"/>
</dbReference>
<name>A0ABW1JCQ8_9ACTN</name>
<evidence type="ECO:0000256" key="2">
    <source>
        <dbReference type="ARBA" id="ARBA00006683"/>
    </source>
</evidence>
<evidence type="ECO:0000256" key="5">
    <source>
        <dbReference type="ARBA" id="ARBA00022741"/>
    </source>
</evidence>
<dbReference type="Proteomes" id="UP001596189">
    <property type="component" value="Unassembled WGS sequence"/>
</dbReference>
<keyword evidence="12" id="KW-0808">Transferase</keyword>
<keyword evidence="3" id="KW-1003">Cell membrane</keyword>
<sequence>MDLREYVLILVKSWKLFVLLGLAGIALGMAQNQSSTPQYKASSTVFFSLSQGDSVSELVQGSTYTQNLVTSYAQLARMPVVLEPVIEDLGLDTTAKRLSGQVAAEAPLDTVLLKITVTDSSPSRAAAVANGIGHQLAVSVGQLSPKSTDKAEAVKVTTVAAADVPRYPSAPRTKVNLAAGLLAGLAAAFAIVAVRRLLDNKVRSEDDVRRVTDAPVIGSIGMRRGRRRSALVLDPTSHDPQVEAFRRLRTNLRSLDVDQQHRALVITSALAGEGKTTVALNLARTLAESDLRVLLVDADLRRPSLADYLGLEGTIGLTTALLQNVPLEELIQGWGPIHVLTAGETAVRPSELLGSDAMGRLVQQMAQLYDIVLLDGAPLLPVTDSASLGKHTSGALVVVDARRTRRQQFAQAVAALEIASVDVHGVVINRVSGHADSYGYYSDTNKPGLRRRWLQRRQHRRPRTPARPADPGHTPLTGGNVRPIPTPAPTPTPATAPTPAPAPAPAPASGPAPLTPPAGPPAGAPNPHRPASGDPHAAGRR</sequence>